<dbReference type="PIRSF" id="PIRSF007747">
    <property type="entry name" value="Ribosyl_Ptfrase"/>
    <property type="match status" value="1"/>
</dbReference>
<dbReference type="InterPro" id="IPR029021">
    <property type="entry name" value="Prot-tyrosine_phosphatase-like"/>
</dbReference>
<reference evidence="3 4" key="1">
    <citation type="submission" date="2016-03" db="EMBL/GenBank/DDBJ databases">
        <authorList>
            <person name="Devillers H."/>
        </authorList>
    </citation>
    <scope>NUCLEOTIDE SEQUENCE [LARGE SCALE GENOMIC DNA]</scope>
    <source>
        <strain evidence="3">CBS 6772</strain>
    </source>
</reference>
<dbReference type="AlphaFoldDB" id="A0A1G4MH91"/>
<evidence type="ECO:0000259" key="1">
    <source>
        <dbReference type="Pfam" id="PF04179"/>
    </source>
</evidence>
<dbReference type="PANTHER" id="PTHR31811">
    <property type="entry name" value="TRNA A64-2'-O-RIBOSYLPHOSPHATE TRANSFERASE"/>
    <property type="match status" value="1"/>
</dbReference>
<dbReference type="InterPro" id="IPR033449">
    <property type="entry name" value="Rit1_N"/>
</dbReference>
<dbReference type="InterPro" id="IPR033421">
    <property type="entry name" value="Rit1_DUSP-like"/>
</dbReference>
<dbReference type="GO" id="GO:0043399">
    <property type="term" value="F:tRNA adenosine(64)-2'-O-ribosylphosphate transferase activity"/>
    <property type="evidence" value="ECO:0007669"/>
    <property type="project" value="InterPro"/>
</dbReference>
<dbReference type="InterPro" id="IPR007306">
    <property type="entry name" value="Rit1"/>
</dbReference>
<dbReference type="SUPFAM" id="SSF52799">
    <property type="entry name" value="(Phosphotyrosine protein) phosphatases II"/>
    <property type="match status" value="1"/>
</dbReference>
<dbReference type="GO" id="GO:0005737">
    <property type="term" value="C:cytoplasm"/>
    <property type="evidence" value="ECO:0007669"/>
    <property type="project" value="TreeGrafter"/>
</dbReference>
<gene>
    <name evidence="3" type="ORF">LAFE_0G07074G</name>
</gene>
<dbReference type="EMBL" id="LT598486">
    <property type="protein sequence ID" value="SCW03285.1"/>
    <property type="molecule type" value="Genomic_DNA"/>
</dbReference>
<dbReference type="Pfam" id="PF04179">
    <property type="entry name" value="Init_tRNA_PT"/>
    <property type="match status" value="1"/>
</dbReference>
<accession>A0A1G4MH91</accession>
<dbReference type="Proteomes" id="UP000190831">
    <property type="component" value="Chromosome G"/>
</dbReference>
<proteinExistence type="predicted"/>
<dbReference type="OMA" id="PVFWANQ"/>
<dbReference type="STRING" id="4955.A0A1G4MH91"/>
<feature type="domain" description="Rit1 DUSP-like" evidence="1">
    <location>
        <begin position="367"/>
        <end position="474"/>
    </location>
</feature>
<feature type="domain" description="Rit1 N-terminal" evidence="2">
    <location>
        <begin position="15"/>
        <end position="294"/>
    </location>
</feature>
<organism evidence="3 4">
    <name type="scientific">Lachancea fermentati</name>
    <name type="common">Zygosaccharomyces fermentati</name>
    <dbReference type="NCBI Taxonomy" id="4955"/>
    <lineage>
        <taxon>Eukaryota</taxon>
        <taxon>Fungi</taxon>
        <taxon>Dikarya</taxon>
        <taxon>Ascomycota</taxon>
        <taxon>Saccharomycotina</taxon>
        <taxon>Saccharomycetes</taxon>
        <taxon>Saccharomycetales</taxon>
        <taxon>Saccharomycetaceae</taxon>
        <taxon>Lachancea</taxon>
    </lineage>
</organism>
<dbReference type="PANTHER" id="PTHR31811:SF0">
    <property type="entry name" value="TRNA A64-2'-O-RIBOSYLPHOSPHATE TRANSFERASE"/>
    <property type="match status" value="1"/>
</dbReference>
<dbReference type="Pfam" id="PF17184">
    <property type="entry name" value="Rit1_C"/>
    <property type="match status" value="1"/>
</dbReference>
<sequence length="475" mass="53279">MDQANDTFNAVNKEIKKDYRSLRNRILSILLDHAFLSEKVVPTFPNYPVIPNERCGLWYCDPTSFQQTSYFKSTDGHTNQWDFSTRRLNFHLLPTIAQHGGVVIVDSTRRGKKIPDALSKTVPIWCAVLNSLMLEYRGLEDKVLFCPPNTVPPSEIDRIKKKIPSLMLKLQQLNVITGKEIYDMLGGKLLRPIWVYPGCSILESNTDVFTGEPMPCNAWENSEKDSILPIILCTASYQCQDGVDKRLGFTYVQGAADDHESWAKGLTPAVFWENVSAFKDSVVSEQMLERLIEEKTILESNCNVGLSTGAANFAQADQITGELYLGCLIQKCELSEAMIRNLLSKYGIIICFTKTSLIANKEDQPRIICYPLESDSKKSSRELRVKLPGICNLIKSSIQKSSPILVCCDTGRDISVGVILAALCENYDENWSMTSPQSVSKITIRKHLSKVITKLNGRNVNPSRATLNSINAYLM</sequence>
<dbReference type="GO" id="GO:0019988">
    <property type="term" value="P:charged-tRNA amino acid modification"/>
    <property type="evidence" value="ECO:0007669"/>
    <property type="project" value="InterPro"/>
</dbReference>
<protein>
    <submittedName>
        <fullName evidence="3">LAFE_0G07074g1_1</fullName>
    </submittedName>
</protein>
<evidence type="ECO:0000259" key="2">
    <source>
        <dbReference type="Pfam" id="PF17184"/>
    </source>
</evidence>
<dbReference type="OrthoDB" id="45256at2759"/>
<evidence type="ECO:0000313" key="4">
    <source>
        <dbReference type="Proteomes" id="UP000190831"/>
    </source>
</evidence>
<name>A0A1G4MH91_LACFM</name>
<keyword evidence="4" id="KW-1185">Reference proteome</keyword>
<dbReference type="Gene3D" id="3.90.190.10">
    <property type="entry name" value="Protein tyrosine phosphatase superfamily"/>
    <property type="match status" value="1"/>
</dbReference>
<evidence type="ECO:0000313" key="3">
    <source>
        <dbReference type="EMBL" id="SCW03285.1"/>
    </source>
</evidence>